<keyword evidence="3" id="KW-1185">Reference proteome</keyword>
<organism evidence="2 3">
    <name type="scientific">Longimycelium tulufanense</name>
    <dbReference type="NCBI Taxonomy" id="907463"/>
    <lineage>
        <taxon>Bacteria</taxon>
        <taxon>Bacillati</taxon>
        <taxon>Actinomycetota</taxon>
        <taxon>Actinomycetes</taxon>
        <taxon>Pseudonocardiales</taxon>
        <taxon>Pseudonocardiaceae</taxon>
        <taxon>Longimycelium</taxon>
    </lineage>
</organism>
<dbReference type="Gene3D" id="1.20.5.340">
    <property type="match status" value="1"/>
</dbReference>
<name>A0A8J3CBK3_9PSEU</name>
<evidence type="ECO:0000256" key="1">
    <source>
        <dbReference type="SAM" id="Coils"/>
    </source>
</evidence>
<evidence type="ECO:0008006" key="4">
    <source>
        <dbReference type="Google" id="ProtNLM"/>
    </source>
</evidence>
<dbReference type="AlphaFoldDB" id="A0A8J3CBK3"/>
<sequence length="88" mass="10436">MAVDELERQVRSLRVEHAETRWLSLRVDNDVKELRDDMRQVRSTLDEHTRRFDSLDGRLDSVDAQMRSLTQMVGEVLRRLPEPEQSDD</sequence>
<accession>A0A8J3CBK3</accession>
<reference evidence="2" key="2">
    <citation type="submission" date="2020-09" db="EMBL/GenBank/DDBJ databases">
        <authorList>
            <person name="Sun Q."/>
            <person name="Zhou Y."/>
        </authorList>
    </citation>
    <scope>NUCLEOTIDE SEQUENCE</scope>
    <source>
        <strain evidence="2">CGMCC 4.5737</strain>
    </source>
</reference>
<dbReference type="RefSeq" id="WP_189054949.1">
    <property type="nucleotide sequence ID" value="NZ_BMMK01000004.1"/>
</dbReference>
<proteinExistence type="predicted"/>
<dbReference type="EMBL" id="BMMK01000004">
    <property type="protein sequence ID" value="GGM43527.1"/>
    <property type="molecule type" value="Genomic_DNA"/>
</dbReference>
<dbReference type="Proteomes" id="UP000637578">
    <property type="component" value="Unassembled WGS sequence"/>
</dbReference>
<gene>
    <name evidence="2" type="ORF">GCM10012275_13110</name>
</gene>
<comment type="caution">
    <text evidence="2">The sequence shown here is derived from an EMBL/GenBank/DDBJ whole genome shotgun (WGS) entry which is preliminary data.</text>
</comment>
<feature type="coiled-coil region" evidence="1">
    <location>
        <begin position="3"/>
        <end position="51"/>
    </location>
</feature>
<evidence type="ECO:0000313" key="2">
    <source>
        <dbReference type="EMBL" id="GGM43527.1"/>
    </source>
</evidence>
<keyword evidence="1" id="KW-0175">Coiled coil</keyword>
<reference evidence="2" key="1">
    <citation type="journal article" date="2014" name="Int. J. Syst. Evol. Microbiol.">
        <title>Complete genome sequence of Corynebacterium casei LMG S-19264T (=DSM 44701T), isolated from a smear-ripened cheese.</title>
        <authorList>
            <consortium name="US DOE Joint Genome Institute (JGI-PGF)"/>
            <person name="Walter F."/>
            <person name="Albersmeier A."/>
            <person name="Kalinowski J."/>
            <person name="Ruckert C."/>
        </authorList>
    </citation>
    <scope>NUCLEOTIDE SEQUENCE</scope>
    <source>
        <strain evidence="2">CGMCC 4.5737</strain>
    </source>
</reference>
<evidence type="ECO:0000313" key="3">
    <source>
        <dbReference type="Proteomes" id="UP000637578"/>
    </source>
</evidence>
<protein>
    <recommendedName>
        <fullName evidence="4">t-SNARE coiled-coil homology domain-containing protein</fullName>
    </recommendedName>
</protein>